<evidence type="ECO:0000313" key="1">
    <source>
        <dbReference type="EMBL" id="RWX78385.1"/>
    </source>
</evidence>
<dbReference type="EMBL" id="SBIP01000002">
    <property type="protein sequence ID" value="RWX78385.1"/>
    <property type="molecule type" value="Genomic_DNA"/>
</dbReference>
<organism evidence="1 2">
    <name type="scientific">Neorhizobium lilium</name>
    <dbReference type="NCBI Taxonomy" id="2503024"/>
    <lineage>
        <taxon>Bacteria</taxon>
        <taxon>Pseudomonadati</taxon>
        <taxon>Pseudomonadota</taxon>
        <taxon>Alphaproteobacteria</taxon>
        <taxon>Hyphomicrobiales</taxon>
        <taxon>Rhizobiaceae</taxon>
        <taxon>Rhizobium/Agrobacterium group</taxon>
        <taxon>Neorhizobium</taxon>
    </lineage>
</organism>
<keyword evidence="2" id="KW-1185">Reference proteome</keyword>
<evidence type="ECO:0000313" key="2">
    <source>
        <dbReference type="Proteomes" id="UP000287687"/>
    </source>
</evidence>
<gene>
    <name evidence="1" type="ORF">EPK99_07120</name>
</gene>
<sequence length="171" mass="19223">MFDQTQHYSFSSLRENIVEHLFVGLALQRLWAHGIVDVEILRSEFDAYGYDLVVSRGNLVRHVQLKSGTSPKKISVSTLLSQRPSGCVVYILIDDKLNLNSFLFYGSEQGSPLPDLESMKTTKRATANSLGVKPLRENHRDLLPSAFSKVDNLERLLELLLGCQLDESNDS</sequence>
<accession>A0A3S3S706</accession>
<proteinExistence type="predicted"/>
<dbReference type="Proteomes" id="UP000287687">
    <property type="component" value="Unassembled WGS sequence"/>
</dbReference>
<comment type="caution">
    <text evidence="1">The sequence shown here is derived from an EMBL/GenBank/DDBJ whole genome shotgun (WGS) entry which is preliminary data.</text>
</comment>
<dbReference type="RefSeq" id="WP_128442363.1">
    <property type="nucleotide sequence ID" value="NZ_SBIP01000002.1"/>
</dbReference>
<dbReference type="AlphaFoldDB" id="A0A3S3S706"/>
<name>A0A3S3S706_9HYPH</name>
<dbReference type="OrthoDB" id="5917942at2"/>
<evidence type="ECO:0008006" key="3">
    <source>
        <dbReference type="Google" id="ProtNLM"/>
    </source>
</evidence>
<reference evidence="1 2" key="1">
    <citation type="submission" date="2019-01" db="EMBL/GenBank/DDBJ databases">
        <title>The draft genome of Rhizobium sp. 24NR.</title>
        <authorList>
            <person name="Liu L."/>
            <person name="Liang L."/>
            <person name="Shi S."/>
            <person name="Xu L."/>
            <person name="Wang X."/>
            <person name="Li L."/>
            <person name="Zhang X."/>
        </authorList>
    </citation>
    <scope>NUCLEOTIDE SEQUENCE [LARGE SCALE GENOMIC DNA]</scope>
    <source>
        <strain evidence="1 2">24NR</strain>
    </source>
</reference>
<protein>
    <recommendedName>
        <fullName evidence="3">DUF4365 domain-containing protein</fullName>
    </recommendedName>
</protein>